<dbReference type="InterPro" id="IPR042259">
    <property type="entry name" value="Raco-like_middle_sf"/>
</dbReference>
<dbReference type="InterPro" id="IPR001041">
    <property type="entry name" value="2Fe-2S_ferredoxin-type"/>
</dbReference>
<evidence type="ECO:0000259" key="2">
    <source>
        <dbReference type="PROSITE" id="PS51085"/>
    </source>
</evidence>
<evidence type="ECO:0000256" key="1">
    <source>
        <dbReference type="SAM" id="MobiDB-lite"/>
    </source>
</evidence>
<dbReference type="PANTHER" id="PTHR42895:SF2">
    <property type="entry name" value="IRON-SULFUR CLUSTER PROTEIN"/>
    <property type="match status" value="1"/>
</dbReference>
<evidence type="ECO:0000313" key="3">
    <source>
        <dbReference type="EMBL" id="MDA7086831.1"/>
    </source>
</evidence>
<dbReference type="PROSITE" id="PS51085">
    <property type="entry name" value="2FE2S_FER_2"/>
    <property type="match status" value="1"/>
</dbReference>
<gene>
    <name evidence="3" type="ORF">PH586_10600</name>
</gene>
<keyword evidence="4" id="KW-1185">Reference proteome</keyword>
<proteinExistence type="predicted"/>
<dbReference type="Gene3D" id="3.30.420.480">
    <property type="entry name" value="Domain of unknown function (DUF4445)"/>
    <property type="match status" value="1"/>
</dbReference>
<dbReference type="Gene3D" id="3.10.20.30">
    <property type="match status" value="1"/>
</dbReference>
<feature type="compositionally biased region" description="Basic residues" evidence="1">
    <location>
        <begin position="666"/>
        <end position="677"/>
    </location>
</feature>
<dbReference type="Pfam" id="PF17651">
    <property type="entry name" value="Raco_middle"/>
    <property type="match status" value="1"/>
</dbReference>
<dbReference type="InterPro" id="IPR036010">
    <property type="entry name" value="2Fe-2S_ferredoxin-like_sf"/>
</dbReference>
<dbReference type="Pfam" id="PF00111">
    <property type="entry name" value="Fer2"/>
    <property type="match status" value="1"/>
</dbReference>
<dbReference type="SUPFAM" id="SSF54292">
    <property type="entry name" value="2Fe-2S ferredoxin-like"/>
    <property type="match status" value="1"/>
</dbReference>
<dbReference type="Gene3D" id="3.10.20.880">
    <property type="match status" value="1"/>
</dbReference>
<dbReference type="Proteomes" id="UP001212042">
    <property type="component" value="Unassembled WGS sequence"/>
</dbReference>
<name>A0ABT4XF41_9PSED</name>
<feature type="region of interest" description="Disordered" evidence="1">
    <location>
        <begin position="650"/>
        <end position="677"/>
    </location>
</feature>
<organism evidence="3 4">
    <name type="scientific">Pseudomonas aestuarii</name>
    <dbReference type="NCBI Taxonomy" id="3018340"/>
    <lineage>
        <taxon>Bacteria</taxon>
        <taxon>Pseudomonadati</taxon>
        <taxon>Pseudomonadota</taxon>
        <taxon>Gammaproteobacteria</taxon>
        <taxon>Pseudomonadales</taxon>
        <taxon>Pseudomonadaceae</taxon>
        <taxon>Pseudomonas</taxon>
    </lineage>
</organism>
<dbReference type="InterPro" id="IPR027980">
    <property type="entry name" value="RACo_C"/>
</dbReference>
<dbReference type="InterPro" id="IPR012675">
    <property type="entry name" value="Beta-grasp_dom_sf"/>
</dbReference>
<dbReference type="InterPro" id="IPR052911">
    <property type="entry name" value="Corrinoid_activation_enz"/>
</dbReference>
<dbReference type="InterPro" id="IPR040506">
    <property type="entry name" value="RACo_linker"/>
</dbReference>
<comment type="caution">
    <text evidence="3">The sequence shown here is derived from an EMBL/GenBank/DDBJ whole genome shotgun (WGS) entry which is preliminary data.</text>
</comment>
<sequence length="677" mass="73261">MSEPEDALVVFTPSGRRGRFPVGTPLLEAARSLGVDIDSVCGGRGLCGRCQVDLCEGSFAKHGLESAASHLSAKSDTEYAWEMRRGPLSSGRRLSCSTQLLGDAVIDVPPSSQVHRQVVRKRAEVVNIELDPIVRLYFVEVQQPDMHVPASDLRRLKDALNYQWHLPQLESDIRVVQQLQQALRQGQWQVTVAVYNDERIIAVWPGLHEKIYGMAVDVGSTTIAAHLCDLQSGEVVASAGRMNPQIRFGEDLMSRVSYIMMNPGGEVDMTLAVREALNQVTEELAKEAGIGLNAIIEATFVGNPIMHSLVFGINPVELGGAPFALATDEAVDGLWATEIDLRIHPNARVYGLPCIAGHVGADTAAVILSETPYLSEELMLLVDVGTNAEIVLGNRERLLAASSPTGPAFEGAQISCGQRAAPGAIERVRIDPQTLEPRFKVIGCDLWSNQAGFAEAIAGHGVTGVCGSGIIEVIAELFLAGIINHEGVVNGALAERCPRVVADGRTFAYVLHQDASRTLRITQNDVRAIQLAKAALYAGIKLLMEQFGTDRVERIRLAGAFGTHIDVKYAMILGLIPDCDLEHVTSAGNAAGTGARIALLSRKSRQEIEEVVRRVEKVETATEPRFQEHFIAAMAIPHKTDAFSRLRASVTLPAPSPSQNTLNRAAGRRQRPPRQPS</sequence>
<reference evidence="3 4" key="1">
    <citation type="submission" date="2023-01" db="EMBL/GenBank/DDBJ databases">
        <title>Pseudomonas SA3-5T sp. nov., isolated from tidal flat sediment.</title>
        <authorList>
            <person name="Kim H.S."/>
            <person name="Kim J.-S."/>
            <person name="Suh M.K."/>
            <person name="Eom M.K."/>
            <person name="Lee J.-S."/>
        </authorList>
    </citation>
    <scope>NUCLEOTIDE SEQUENCE [LARGE SCALE GENOMIC DNA]</scope>
    <source>
        <strain evidence="3 4">SA3-5</strain>
    </source>
</reference>
<dbReference type="PANTHER" id="PTHR42895">
    <property type="entry name" value="IRON-SULFUR CLUSTER-BINDING PROTEIN-RELATED"/>
    <property type="match status" value="1"/>
</dbReference>
<dbReference type="CDD" id="cd00207">
    <property type="entry name" value="fer2"/>
    <property type="match status" value="1"/>
</dbReference>
<dbReference type="Pfam" id="PF14574">
    <property type="entry name" value="RACo_C_ter"/>
    <property type="match status" value="1"/>
</dbReference>
<dbReference type="RefSeq" id="WP_271347729.1">
    <property type="nucleotide sequence ID" value="NZ_JAQJZJ010000004.1"/>
</dbReference>
<dbReference type="Pfam" id="PF17650">
    <property type="entry name" value="RACo_linker"/>
    <property type="match status" value="1"/>
</dbReference>
<evidence type="ECO:0000313" key="4">
    <source>
        <dbReference type="Proteomes" id="UP001212042"/>
    </source>
</evidence>
<dbReference type="InterPro" id="IPR041414">
    <property type="entry name" value="Raco-like_middle"/>
</dbReference>
<feature type="domain" description="2Fe-2S ferredoxin-type" evidence="2">
    <location>
        <begin position="7"/>
        <end position="112"/>
    </location>
</feature>
<protein>
    <submittedName>
        <fullName evidence="3">ASKHA domain-containing protein</fullName>
    </submittedName>
</protein>
<dbReference type="EMBL" id="JAQJZJ010000004">
    <property type="protein sequence ID" value="MDA7086831.1"/>
    <property type="molecule type" value="Genomic_DNA"/>
</dbReference>
<accession>A0ABT4XF41</accession>